<comment type="function">
    <text evidence="5">Component of the origin recognition complex (ORC) that binds origins of replication. DNA-binding is ATP-dependent. ORC is required to assemble the pre-replication complex necessary to initiate DNA replication.</text>
</comment>
<evidence type="ECO:0000256" key="6">
    <source>
        <dbReference type="SAM" id="MobiDB-lite"/>
    </source>
</evidence>
<reference evidence="9 10" key="1">
    <citation type="journal article" date="2011" name="MBio">
        <title>Genome variation in Cryptococcus gattii, an emerging pathogen of immunocompetent hosts.</title>
        <authorList>
            <person name="D'Souza C.A."/>
            <person name="Kronstad J.W."/>
            <person name="Taylor G."/>
            <person name="Warren R."/>
            <person name="Yuen M."/>
            <person name="Hu G."/>
            <person name="Jung W.H."/>
            <person name="Sham A."/>
            <person name="Kidd S.E."/>
            <person name="Tangen K."/>
            <person name="Lee N."/>
            <person name="Zeilmaker T."/>
            <person name="Sawkins J."/>
            <person name="McVicker G."/>
            <person name="Shah S."/>
            <person name="Gnerre S."/>
            <person name="Griggs A."/>
            <person name="Zeng Q."/>
            <person name="Bartlett K."/>
            <person name="Li W."/>
            <person name="Wang X."/>
            <person name="Heitman J."/>
            <person name="Stajich J.E."/>
            <person name="Fraser J.A."/>
            <person name="Meyer W."/>
            <person name="Carter D."/>
            <person name="Schein J."/>
            <person name="Krzywinski M."/>
            <person name="Kwon-Chung K.J."/>
            <person name="Varma A."/>
            <person name="Wang J."/>
            <person name="Brunham R."/>
            <person name="Fyfe M."/>
            <person name="Ouellette B.F."/>
            <person name="Siddiqui A."/>
            <person name="Marra M."/>
            <person name="Jones S."/>
            <person name="Holt R."/>
            <person name="Birren B.W."/>
            <person name="Galagan J.E."/>
            <person name="Cuomo C.A."/>
        </authorList>
    </citation>
    <scope>NUCLEOTIDE SEQUENCE [LARGE SCALE GENOMIC DNA]</scope>
    <source>
        <strain evidence="9 10">R265</strain>
    </source>
</reference>
<dbReference type="HOGENOM" id="CLU_018596_0_0_1"/>
<comment type="subcellular location">
    <subcellularLocation>
        <location evidence="1 5">Nucleus</location>
    </subcellularLocation>
</comment>
<proteinExistence type="inferred from homology"/>
<dbReference type="AlphaFoldDB" id="A0A095CA36"/>
<comment type="subunit">
    <text evidence="5">Component of the origin recognition complex (ORC).</text>
</comment>
<dbReference type="PANTHER" id="PTHR14052:SF0">
    <property type="entry name" value="ORIGIN RECOGNITION COMPLEX SUBUNIT 2"/>
    <property type="match status" value="1"/>
</dbReference>
<keyword evidence="4 5" id="KW-0539">Nucleus</keyword>
<dbReference type="Pfam" id="PF24882">
    <property type="entry name" value="WHD_ORC2"/>
    <property type="match status" value="1"/>
</dbReference>
<name>A0A095CA36_CRYD2</name>
<evidence type="ECO:0000313" key="10">
    <source>
        <dbReference type="Proteomes" id="UP000029445"/>
    </source>
</evidence>
<keyword evidence="3 5" id="KW-0235">DNA replication</keyword>
<feature type="domain" description="Origin recognition complex subunit 2 winged-helix" evidence="8">
    <location>
        <begin position="480"/>
        <end position="551"/>
    </location>
</feature>
<dbReference type="InterPro" id="IPR007220">
    <property type="entry name" value="ORC2"/>
</dbReference>
<dbReference type="KEGG" id="cdeu:CNBG_3145"/>
<dbReference type="GeneID" id="88179449"/>
<feature type="domain" description="Origin recognition complex subunit 2 RecA-like" evidence="7">
    <location>
        <begin position="207"/>
        <end position="396"/>
    </location>
</feature>
<dbReference type="InterPro" id="IPR056773">
    <property type="entry name" value="WHD_ORC2"/>
</dbReference>
<keyword evidence="10" id="KW-1185">Reference proteome</keyword>
<feature type="compositionally biased region" description="Acidic residues" evidence="6">
    <location>
        <begin position="49"/>
        <end position="83"/>
    </location>
</feature>
<accession>A0A095CA36</accession>
<feature type="region of interest" description="Disordered" evidence="6">
    <location>
        <begin position="1"/>
        <end position="142"/>
    </location>
</feature>
<evidence type="ECO:0000256" key="2">
    <source>
        <dbReference type="ARBA" id="ARBA00007421"/>
    </source>
</evidence>
<gene>
    <name evidence="9" type="ORF">CNBG_3145</name>
</gene>
<organism evidence="9 10">
    <name type="scientific">Cryptococcus deuterogattii (strain R265)</name>
    <name type="common">Cryptococcus gattii VGII (strain R265)</name>
    <dbReference type="NCBI Taxonomy" id="294750"/>
    <lineage>
        <taxon>Eukaryota</taxon>
        <taxon>Fungi</taxon>
        <taxon>Dikarya</taxon>
        <taxon>Basidiomycota</taxon>
        <taxon>Agaricomycotina</taxon>
        <taxon>Tremellomycetes</taxon>
        <taxon>Tremellales</taxon>
        <taxon>Cryptococcaceae</taxon>
        <taxon>Cryptococcus</taxon>
        <taxon>Cryptococcus gattii species complex</taxon>
    </lineage>
</organism>
<dbReference type="STRING" id="294750.A0A095CA36"/>
<dbReference type="RefSeq" id="XP_062883129.1">
    <property type="nucleotide sequence ID" value="XM_063027174.1"/>
</dbReference>
<evidence type="ECO:0000259" key="7">
    <source>
        <dbReference type="Pfam" id="PF04084"/>
    </source>
</evidence>
<protein>
    <recommendedName>
        <fullName evidence="5">Origin recognition complex subunit 2</fullName>
    </recommendedName>
</protein>
<dbReference type="Proteomes" id="UP000029445">
    <property type="component" value="Chromosome 1"/>
</dbReference>
<feature type="compositionally biased region" description="Basic residues" evidence="6">
    <location>
        <begin position="1"/>
        <end position="10"/>
    </location>
</feature>
<evidence type="ECO:0000313" key="9">
    <source>
        <dbReference type="EMBL" id="KGB77307.1"/>
    </source>
</evidence>
<dbReference type="EMBL" id="CP025759">
    <property type="protein sequence ID" value="KGB77307.1"/>
    <property type="molecule type" value="Genomic_DNA"/>
</dbReference>
<dbReference type="GO" id="GO:0006260">
    <property type="term" value="P:DNA replication"/>
    <property type="evidence" value="ECO:0007669"/>
    <property type="project" value="UniProtKB-UniRule"/>
</dbReference>
<dbReference type="Pfam" id="PF04084">
    <property type="entry name" value="RecA-like_ORC2"/>
    <property type="match status" value="1"/>
</dbReference>
<evidence type="ECO:0000256" key="5">
    <source>
        <dbReference type="RuleBase" id="RU368084"/>
    </source>
</evidence>
<dbReference type="GO" id="GO:0005664">
    <property type="term" value="C:nuclear origin of replication recognition complex"/>
    <property type="evidence" value="ECO:0007669"/>
    <property type="project" value="UniProtKB-UniRule"/>
</dbReference>
<dbReference type="PANTHER" id="PTHR14052">
    <property type="entry name" value="ORIGIN RECOGNITION COMPLEX SUBUNIT 2"/>
    <property type="match status" value="1"/>
</dbReference>
<dbReference type="GO" id="GO:0003688">
    <property type="term" value="F:DNA replication origin binding"/>
    <property type="evidence" value="ECO:0007669"/>
    <property type="project" value="UniProtKB-UniRule"/>
</dbReference>
<dbReference type="OMA" id="YDFELAY"/>
<dbReference type="InterPro" id="IPR056772">
    <property type="entry name" value="RecA-like_ORC2"/>
</dbReference>
<dbReference type="OrthoDB" id="346673at2759"/>
<dbReference type="VEuPathDB" id="FungiDB:CNBG_3145"/>
<evidence type="ECO:0000256" key="4">
    <source>
        <dbReference type="ARBA" id="ARBA00023242"/>
    </source>
</evidence>
<comment type="similarity">
    <text evidence="2 5">Belongs to the ORC2 family.</text>
</comment>
<reference evidence="9 10" key="2">
    <citation type="journal article" date="2018" name="Proc. Natl. Acad. Sci.">
        <title>RNAi is a critical determinant of centromere evolution in closely related fungi.</title>
        <authorList>
            <person name="Yadav V."/>
            <person name="Sun S."/>
            <person name="Billmyre R.B."/>
            <person name="Thimmappa B.C."/>
            <person name="Shea T."/>
            <person name="Lintner R."/>
            <person name="Bakkeren G."/>
            <person name="Cuomo C.A."/>
            <person name="Heitman J."/>
            <person name="Sanyal K."/>
        </authorList>
    </citation>
    <scope>NUCLEOTIDE SEQUENCE [LARGE SCALE GENOMIC DNA]</scope>
    <source>
        <strain evidence="9 10">R265</strain>
    </source>
</reference>
<evidence type="ECO:0000259" key="8">
    <source>
        <dbReference type="Pfam" id="PF24882"/>
    </source>
</evidence>
<feature type="compositionally biased region" description="Basic residues" evidence="6">
    <location>
        <begin position="103"/>
        <end position="114"/>
    </location>
</feature>
<evidence type="ECO:0000256" key="3">
    <source>
        <dbReference type="ARBA" id="ARBA00022705"/>
    </source>
</evidence>
<sequence>MPPTAKRPRQKSPQSEEPEAQLRESPDPKASASHLVSFLSGYADHQSDGEENEHDLDDDDADRYEPSDQEGDAEDGVNGEEEETRVTPRKMGLLPASANSTPRSKRGTPKKRKPGSTTPTPRRTPVKTPKRSLLLLGPGNGEDEDAGIIRASKADGYFTLMAQTSKTSGNSYSLLAEPLSKEAYEICIAESSKIRATLMPPETFTGKFHQWEKELETGFNLLFYGFGSKRPTLNLFAQKCLAKKGHVVVVNGFFPGLGIRDVLSEVEDRLEVPQNVSVPAYCSTPLERAAHRIYAYLLPPAAIQSSSRKNWPTASAPLYLVIHNMDAQSLRTPRSIAILSLLASSPRIHIIASFDHVHTPIIFSTSLSNSPPHSYPDGGWRGTPQKHRGFNWIHHSLTTYAPYDLELSYLRLSAQSLTPSGSGTGGISEEGALQILKSVPVKAARLLKLTLTQQLSRLPSHPKWHVAYPAPSSGSGIAPPFAVDGNLLSKTAKDKFIATEDERFEAFMGEYKDHGLVAEANVASEIDENRDGAVVEGRKEGRWFWVPLGKAAIERILQSMEDIES</sequence>
<evidence type="ECO:0000256" key="1">
    <source>
        <dbReference type="ARBA" id="ARBA00004123"/>
    </source>
</evidence>